<feature type="transmembrane region" description="Helical" evidence="15">
    <location>
        <begin position="224"/>
        <end position="243"/>
    </location>
</feature>
<dbReference type="SUPFAM" id="SSF81301">
    <property type="entry name" value="Nucleotidyltransferase"/>
    <property type="match status" value="1"/>
</dbReference>
<keyword evidence="9 13" id="KW-0460">Magnesium</keyword>
<dbReference type="GO" id="GO:0003723">
    <property type="term" value="F:RNA binding"/>
    <property type="evidence" value="ECO:0007669"/>
    <property type="project" value="UniProtKB-UniRule"/>
</dbReference>
<comment type="subcellular location">
    <subcellularLocation>
        <location evidence="2 11">Nucleus</location>
    </subcellularLocation>
</comment>
<dbReference type="InterPro" id="IPR007010">
    <property type="entry name" value="PolA_pol_RNA-bd_dom"/>
</dbReference>
<feature type="binding site" evidence="13">
    <location>
        <position position="102"/>
    </location>
    <ligand>
        <name>Mg(2+)</name>
        <dbReference type="ChEBI" id="CHEBI:18420"/>
        <label>1</label>
        <note>catalytic</note>
    </ligand>
</feature>
<dbReference type="Pfam" id="PF04926">
    <property type="entry name" value="PAP_RNA-bind"/>
    <property type="match status" value="1"/>
</dbReference>
<evidence type="ECO:0000256" key="13">
    <source>
        <dbReference type="PIRSR" id="PIRSR018425-2"/>
    </source>
</evidence>
<keyword evidence="4 11" id="KW-0507">mRNA processing</keyword>
<evidence type="ECO:0000256" key="4">
    <source>
        <dbReference type="ARBA" id="ARBA00022664"/>
    </source>
</evidence>
<evidence type="ECO:0000256" key="10">
    <source>
        <dbReference type="ARBA" id="ARBA00023242"/>
    </source>
</evidence>
<feature type="binding site" evidence="12">
    <location>
        <position position="156"/>
    </location>
    <ligand>
        <name>ATP</name>
        <dbReference type="ChEBI" id="CHEBI:30616"/>
    </ligand>
</feature>
<accession>A0A1X2H9U5</accession>
<dbReference type="PIRSF" id="PIRSF018425">
    <property type="entry name" value="PolyA_polymerase"/>
    <property type="match status" value="1"/>
</dbReference>
<dbReference type="GO" id="GO:0006397">
    <property type="term" value="P:mRNA processing"/>
    <property type="evidence" value="ECO:0007669"/>
    <property type="project" value="UniProtKB-KW"/>
</dbReference>
<dbReference type="PANTHER" id="PTHR10682:SF10">
    <property type="entry name" value="POLYNUCLEOTIDE ADENYLYLTRANSFERASE"/>
    <property type="match status" value="1"/>
</dbReference>
<dbReference type="GO" id="GO:0005524">
    <property type="term" value="F:ATP binding"/>
    <property type="evidence" value="ECO:0007669"/>
    <property type="project" value="UniProtKB-UniRule"/>
</dbReference>
<feature type="binding site" evidence="12">
    <location>
        <begin position="102"/>
        <end position="104"/>
    </location>
    <ligand>
        <name>ATP</name>
        <dbReference type="ChEBI" id="CHEBI:30616"/>
    </ligand>
</feature>
<sequence>MSQPTQKQWGVTPPISTEGPTERELKLSDDLLQTLHDHGLFESEAEAKKRIVVLGKLNQMVKEFVYKVGRSKGFTETLAREAGGKIFTFGSFRLGVHGAGADIDTLCVVPKHVERSHFFTVMYDMLKARPEVSELQAVENAYVPVMNMLFSGIPIDLLCARLMVARVPDDLQLLDNNLLKNLSDKCIRSLNGSRVTDEILRLVPDIATFRTALRTIKLWAKRRGIYSNVLGFLGGVAWAMLVARICQLYPNACAAAIVNRFFRIMYQWNWPQPVLLKPIENGPLPVRVWNPQLYPADRAHRMPIITPAYPSMCATHNVTESTRTIMVNEFKKASELVERIMIGSKEQWSELFQSANFFEEYKHYLQIVASSPTTEQQLKWSGLVQSKLRQLILKMEMVDMVILAHPYTKAIDKVHYCLTEEERVKASTGSDLDGRSFGLDEGGMENDFMPQIKEKMSLSEEEEKNITKVYTTSFYVGFSVERKQASTTPGERRQLNITWPVQDFLKLVKSSELVDESMKIVVNNLKRQVPLVCARHLGTKLTHHDLSSSYS</sequence>
<comment type="function">
    <text evidence="11">Polymerase that creates the 3'-poly(A) tail of mRNA's.</text>
</comment>
<feature type="binding site" evidence="12">
    <location>
        <begin position="235"/>
        <end position="236"/>
    </location>
    <ligand>
        <name>ATP</name>
        <dbReference type="ChEBI" id="CHEBI:30616"/>
    </ligand>
</feature>
<feature type="domain" description="Poly(A) polymerase RNA-binding" evidence="16">
    <location>
        <begin position="356"/>
        <end position="527"/>
    </location>
</feature>
<reference evidence="19 20" key="1">
    <citation type="submission" date="2016-07" db="EMBL/GenBank/DDBJ databases">
        <title>Pervasive Adenine N6-methylation of Active Genes in Fungi.</title>
        <authorList>
            <consortium name="DOE Joint Genome Institute"/>
            <person name="Mondo S.J."/>
            <person name="Dannebaum R.O."/>
            <person name="Kuo R.C."/>
            <person name="Labutti K."/>
            <person name="Haridas S."/>
            <person name="Kuo A."/>
            <person name="Salamov A."/>
            <person name="Ahrendt S.R."/>
            <person name="Lipzen A."/>
            <person name="Sullivan W."/>
            <person name="Andreopoulos W.B."/>
            <person name="Clum A."/>
            <person name="Lindquist E."/>
            <person name="Daum C."/>
            <person name="Ramamoorthy G.K."/>
            <person name="Gryganskyi A."/>
            <person name="Culley D."/>
            <person name="Magnuson J.K."/>
            <person name="James T.Y."/>
            <person name="O'Malley M.A."/>
            <person name="Stajich J.E."/>
            <person name="Spatafora J.W."/>
            <person name="Visel A."/>
            <person name="Grigoriev I.V."/>
        </authorList>
    </citation>
    <scope>NUCLEOTIDE SEQUENCE [LARGE SCALE GENOMIC DNA]</scope>
    <source>
        <strain evidence="19 20">NRRL 2496</strain>
    </source>
</reference>
<comment type="cofactor">
    <cofactor evidence="13">
        <name>Mg(2+)</name>
        <dbReference type="ChEBI" id="CHEBI:18420"/>
    </cofactor>
    <text evidence="13">Binds 2 magnesium ions. Also active with manganese.</text>
</comment>
<dbReference type="AlphaFoldDB" id="A0A1X2H9U5"/>
<dbReference type="SUPFAM" id="SSF81631">
    <property type="entry name" value="PAP/OAS1 substrate-binding domain"/>
    <property type="match status" value="1"/>
</dbReference>
<evidence type="ECO:0000256" key="7">
    <source>
        <dbReference type="ARBA" id="ARBA00022741"/>
    </source>
</evidence>
<evidence type="ECO:0000256" key="3">
    <source>
        <dbReference type="ARBA" id="ARBA00010912"/>
    </source>
</evidence>
<dbReference type="Gene3D" id="1.10.1410.10">
    <property type="match status" value="1"/>
</dbReference>
<comment type="caution">
    <text evidence="19">The sequence shown here is derived from an EMBL/GenBank/DDBJ whole genome shotgun (WGS) entry which is preliminary data.</text>
</comment>
<dbReference type="InterPro" id="IPR014492">
    <property type="entry name" value="PolyA_polymerase"/>
</dbReference>
<dbReference type="InterPro" id="IPR007012">
    <property type="entry name" value="PolA_pol_cen_dom"/>
</dbReference>
<evidence type="ECO:0000313" key="20">
    <source>
        <dbReference type="Proteomes" id="UP000242180"/>
    </source>
</evidence>
<feature type="binding site" evidence="12">
    <location>
        <begin position="89"/>
        <end position="91"/>
    </location>
    <ligand>
        <name>ATP</name>
        <dbReference type="ChEBI" id="CHEBI:30616"/>
    </ligand>
</feature>
<evidence type="ECO:0000259" key="16">
    <source>
        <dbReference type="Pfam" id="PF04926"/>
    </source>
</evidence>
<keyword evidence="15" id="KW-1133">Transmembrane helix</keyword>
<dbReference type="GO" id="GO:0005634">
    <property type="term" value="C:nucleus"/>
    <property type="evidence" value="ECO:0007669"/>
    <property type="project" value="UniProtKB-SubCell"/>
</dbReference>
<keyword evidence="6 13" id="KW-0479">Metal-binding</keyword>
<feature type="binding site" evidence="13">
    <location>
        <position position="104"/>
    </location>
    <ligand>
        <name>Mg(2+)</name>
        <dbReference type="ChEBI" id="CHEBI:18420"/>
        <label>2</label>
        <note>catalytic</note>
    </ligand>
</feature>
<dbReference type="GO" id="GO:0031123">
    <property type="term" value="P:RNA 3'-end processing"/>
    <property type="evidence" value="ECO:0007669"/>
    <property type="project" value="InterPro"/>
</dbReference>
<feature type="binding site" evidence="13">
    <location>
        <position position="156"/>
    </location>
    <ligand>
        <name>Mg(2+)</name>
        <dbReference type="ChEBI" id="CHEBI:18420"/>
        <label>2</label>
        <note>catalytic</note>
    </ligand>
</feature>
<keyword evidence="8 11" id="KW-0067">ATP-binding</keyword>
<dbReference type="OrthoDB" id="412748at2759"/>
<dbReference type="EMBL" id="MCGN01000006">
    <property type="protein sequence ID" value="ORY95429.1"/>
    <property type="molecule type" value="Genomic_DNA"/>
</dbReference>
<dbReference type="OMA" id="PAYPAMC"/>
<dbReference type="Gene3D" id="3.30.460.10">
    <property type="entry name" value="Beta Polymerase, domain 2"/>
    <property type="match status" value="1"/>
</dbReference>
<evidence type="ECO:0000256" key="6">
    <source>
        <dbReference type="ARBA" id="ARBA00022723"/>
    </source>
</evidence>
<evidence type="ECO:0000259" key="18">
    <source>
        <dbReference type="Pfam" id="PF20750"/>
    </source>
</evidence>
<dbReference type="InParanoid" id="A0A1X2H9U5"/>
<evidence type="ECO:0000256" key="5">
    <source>
        <dbReference type="ARBA" id="ARBA00022679"/>
    </source>
</evidence>
<evidence type="ECO:0000256" key="2">
    <source>
        <dbReference type="ARBA" id="ARBA00004123"/>
    </source>
</evidence>
<organism evidence="19 20">
    <name type="scientific">Syncephalastrum racemosum</name>
    <name type="common">Filamentous fungus</name>
    <dbReference type="NCBI Taxonomy" id="13706"/>
    <lineage>
        <taxon>Eukaryota</taxon>
        <taxon>Fungi</taxon>
        <taxon>Fungi incertae sedis</taxon>
        <taxon>Mucoromycota</taxon>
        <taxon>Mucoromycotina</taxon>
        <taxon>Mucoromycetes</taxon>
        <taxon>Mucorales</taxon>
        <taxon>Syncephalastraceae</taxon>
        <taxon>Syncephalastrum</taxon>
    </lineage>
</organism>
<dbReference type="GO" id="GO:1990817">
    <property type="term" value="F:poly(A) RNA polymerase activity"/>
    <property type="evidence" value="ECO:0007669"/>
    <property type="project" value="UniProtKB-UniRule"/>
</dbReference>
<dbReference type="CDD" id="cd05402">
    <property type="entry name" value="NT_PAP_TUTase"/>
    <property type="match status" value="1"/>
</dbReference>
<keyword evidence="7 11" id="KW-0547">Nucleotide-binding</keyword>
<dbReference type="InterPro" id="IPR048840">
    <property type="entry name" value="PolA_pol_NTPase"/>
</dbReference>
<evidence type="ECO:0000256" key="11">
    <source>
        <dbReference type="PIRNR" id="PIRNR018425"/>
    </source>
</evidence>
<feature type="region of interest" description="Disordered" evidence="14">
    <location>
        <begin position="1"/>
        <end position="22"/>
    </location>
</feature>
<evidence type="ECO:0000313" key="19">
    <source>
        <dbReference type="EMBL" id="ORY95429.1"/>
    </source>
</evidence>
<dbReference type="EC" id="2.7.7.19" evidence="11"/>
<dbReference type="SUPFAM" id="SSF55003">
    <property type="entry name" value="PAP/Archaeal CCA-adding enzyme, C-terminal domain"/>
    <property type="match status" value="1"/>
</dbReference>
<feature type="binding site" evidence="12">
    <location>
        <position position="217"/>
    </location>
    <ligand>
        <name>ATP</name>
        <dbReference type="ChEBI" id="CHEBI:30616"/>
    </ligand>
</feature>
<keyword evidence="15" id="KW-0812">Transmembrane</keyword>
<feature type="domain" description="Poly(A) polymerase central" evidence="17">
    <location>
        <begin position="208"/>
        <end position="353"/>
    </location>
</feature>
<dbReference type="Gene3D" id="3.30.70.590">
    <property type="entry name" value="Poly(A) polymerase predicted RNA binding domain"/>
    <property type="match status" value="1"/>
</dbReference>
<dbReference type="PANTHER" id="PTHR10682">
    <property type="entry name" value="POLY A POLYMERASE"/>
    <property type="match status" value="1"/>
</dbReference>
<evidence type="ECO:0000259" key="17">
    <source>
        <dbReference type="Pfam" id="PF04928"/>
    </source>
</evidence>
<dbReference type="Pfam" id="PF04928">
    <property type="entry name" value="PAP_central"/>
    <property type="match status" value="1"/>
</dbReference>
<evidence type="ECO:0000256" key="12">
    <source>
        <dbReference type="PIRSR" id="PIRSR018425-1"/>
    </source>
</evidence>
<feature type="compositionally biased region" description="Polar residues" evidence="14">
    <location>
        <begin position="1"/>
        <end position="19"/>
    </location>
</feature>
<feature type="binding site" evidence="13">
    <location>
        <position position="104"/>
    </location>
    <ligand>
        <name>Mg(2+)</name>
        <dbReference type="ChEBI" id="CHEBI:18420"/>
        <label>1</label>
        <note>catalytic</note>
    </ligand>
</feature>
<comment type="cofactor">
    <cofactor evidence="1">
        <name>Mn(2+)</name>
        <dbReference type="ChEBI" id="CHEBI:29035"/>
    </cofactor>
</comment>
<comment type="similarity">
    <text evidence="3 11">Belongs to the poly(A) polymerase family.</text>
</comment>
<dbReference type="InterPro" id="IPR043519">
    <property type="entry name" value="NT_sf"/>
</dbReference>
<dbReference type="GO" id="GO:0046872">
    <property type="term" value="F:metal ion binding"/>
    <property type="evidence" value="ECO:0007669"/>
    <property type="project" value="UniProtKB-KW"/>
</dbReference>
<keyword evidence="10 11" id="KW-0539">Nucleus</keyword>
<dbReference type="Pfam" id="PF20750">
    <property type="entry name" value="PAP_NTPase"/>
    <property type="match status" value="1"/>
</dbReference>
<keyword evidence="15" id="KW-0472">Membrane</keyword>
<dbReference type="FunFam" id="3.30.460.10:FF:000002">
    <property type="entry name" value="Poly(A) polymerase alpha, putative"/>
    <property type="match status" value="1"/>
</dbReference>
<dbReference type="FunFam" id="1.10.1410.10:FF:000001">
    <property type="entry name" value="Putative poly(A) polymerase gamma"/>
    <property type="match status" value="1"/>
</dbReference>
<gene>
    <name evidence="19" type="ORF">BCR43DRAFT_531464</name>
</gene>
<dbReference type="InterPro" id="IPR011068">
    <property type="entry name" value="NuclTrfase_I-like_C"/>
</dbReference>
<proteinExistence type="inferred from homology"/>
<evidence type="ECO:0000256" key="9">
    <source>
        <dbReference type="ARBA" id="ARBA00022842"/>
    </source>
</evidence>
<name>A0A1X2H9U5_SYNRA</name>
<evidence type="ECO:0000256" key="1">
    <source>
        <dbReference type="ARBA" id="ARBA00001936"/>
    </source>
</evidence>
<feature type="binding site" evidence="13">
    <location>
        <position position="102"/>
    </location>
    <ligand>
        <name>Mg(2+)</name>
        <dbReference type="ChEBI" id="CHEBI:18420"/>
        <label>2</label>
        <note>catalytic</note>
    </ligand>
</feature>
<dbReference type="Proteomes" id="UP000242180">
    <property type="component" value="Unassembled WGS sequence"/>
</dbReference>
<dbReference type="STRING" id="13706.A0A1X2H9U5"/>
<feature type="domain" description="Poly(A) polymerase nucleotidyltransferase" evidence="18">
    <location>
        <begin position="10"/>
        <end position="203"/>
    </location>
</feature>
<evidence type="ECO:0000256" key="14">
    <source>
        <dbReference type="SAM" id="MobiDB-lite"/>
    </source>
</evidence>
<comment type="catalytic activity">
    <reaction evidence="11">
        <text>RNA(n) + ATP = RNA(n)-3'-adenine ribonucleotide + diphosphate</text>
        <dbReference type="Rhea" id="RHEA:11332"/>
        <dbReference type="Rhea" id="RHEA-COMP:14527"/>
        <dbReference type="Rhea" id="RHEA-COMP:17347"/>
        <dbReference type="ChEBI" id="CHEBI:30616"/>
        <dbReference type="ChEBI" id="CHEBI:33019"/>
        <dbReference type="ChEBI" id="CHEBI:140395"/>
        <dbReference type="ChEBI" id="CHEBI:173115"/>
        <dbReference type="EC" id="2.7.7.19"/>
    </reaction>
</comment>
<evidence type="ECO:0000256" key="8">
    <source>
        <dbReference type="ARBA" id="ARBA00022840"/>
    </source>
</evidence>
<keyword evidence="5 11" id="KW-0808">Transferase</keyword>
<keyword evidence="20" id="KW-1185">Reference proteome</keyword>
<protein>
    <recommendedName>
        <fullName evidence="11">Poly(A) polymerase</fullName>
        <ecNumber evidence="11">2.7.7.19</ecNumber>
    </recommendedName>
</protein>
<evidence type="ECO:0000256" key="15">
    <source>
        <dbReference type="SAM" id="Phobius"/>
    </source>
</evidence>
<dbReference type="FunCoup" id="A0A1X2H9U5">
    <property type="interactions" value="763"/>
</dbReference>
<feature type="binding site" evidence="12">
    <location>
        <position position="226"/>
    </location>
    <ligand>
        <name>ATP</name>
        <dbReference type="ChEBI" id="CHEBI:30616"/>
    </ligand>
</feature>